<evidence type="ECO:0000313" key="4">
    <source>
        <dbReference type="Proteomes" id="UP000292424"/>
    </source>
</evidence>
<evidence type="ECO:0000259" key="2">
    <source>
        <dbReference type="Pfam" id="PF22747"/>
    </source>
</evidence>
<reference evidence="3 4" key="1">
    <citation type="submission" date="2019-09" db="EMBL/GenBank/DDBJ databases">
        <title>Complete genome sequence of Arachidicoccus sp. B3-10 isolated from apple orchard soil.</title>
        <authorList>
            <person name="Kim H.S."/>
            <person name="Han K.-I."/>
            <person name="Suh M.K."/>
            <person name="Lee K.C."/>
            <person name="Eom M.K."/>
            <person name="Kim J.-S."/>
            <person name="Kang S.W."/>
            <person name="Sin Y."/>
            <person name="Lee J.-S."/>
        </authorList>
    </citation>
    <scope>NUCLEOTIDE SEQUENCE [LARGE SCALE GENOMIC DNA]</scope>
    <source>
        <strain evidence="3 4">B3-10</strain>
    </source>
</reference>
<dbReference type="InterPro" id="IPR018658">
    <property type="entry name" value="DUF2089"/>
</dbReference>
<protein>
    <submittedName>
        <fullName evidence="3">DUF2089 domain-containing protein</fullName>
    </submittedName>
</protein>
<accession>A0A5P2G2B3</accession>
<dbReference type="InterPro" id="IPR036388">
    <property type="entry name" value="WH-like_DNA-bd_sf"/>
</dbReference>
<proteinExistence type="predicted"/>
<keyword evidence="4" id="KW-1185">Reference proteome</keyword>
<dbReference type="KEGG" id="arac:E0W69_015180"/>
<dbReference type="GO" id="GO:0006355">
    <property type="term" value="P:regulation of DNA-templated transcription"/>
    <property type="evidence" value="ECO:0007669"/>
    <property type="project" value="InterPro"/>
</dbReference>
<gene>
    <name evidence="3" type="ORF">E0W69_015180</name>
</gene>
<organism evidence="3 4">
    <name type="scientific">Rhizosphaericola mali</name>
    <dbReference type="NCBI Taxonomy" id="2545455"/>
    <lineage>
        <taxon>Bacteria</taxon>
        <taxon>Pseudomonadati</taxon>
        <taxon>Bacteroidota</taxon>
        <taxon>Chitinophagia</taxon>
        <taxon>Chitinophagales</taxon>
        <taxon>Chitinophagaceae</taxon>
        <taxon>Rhizosphaericola</taxon>
    </lineage>
</organism>
<dbReference type="Gene3D" id="1.10.10.10">
    <property type="entry name" value="Winged helix-like DNA-binding domain superfamily/Winged helix DNA-binding domain"/>
    <property type="match status" value="1"/>
</dbReference>
<dbReference type="GO" id="GO:0003677">
    <property type="term" value="F:DNA binding"/>
    <property type="evidence" value="ECO:0007669"/>
    <property type="project" value="InterPro"/>
</dbReference>
<dbReference type="AlphaFoldDB" id="A0A5P2G2B3"/>
<dbReference type="RefSeq" id="WP_131330900.1">
    <property type="nucleotide sequence ID" value="NZ_CP044016.1"/>
</dbReference>
<sequence length="84" mass="9402">MIPKICPSCGDQLIVQTLNCNSCGTTVTGQYPLPPLLQLTPEESQFVLDFVINSGNIKIMAEKMQLSYPTVRNYLDNIIKKLEK</sequence>
<dbReference type="Pfam" id="PF09862">
    <property type="entry name" value="DUF2089"/>
    <property type="match status" value="1"/>
</dbReference>
<name>A0A5P2G2B3_9BACT</name>
<dbReference type="OrthoDB" id="9797643at2"/>
<dbReference type="SUPFAM" id="SSF46894">
    <property type="entry name" value="C-terminal effector domain of the bipartite response regulators"/>
    <property type="match status" value="1"/>
</dbReference>
<dbReference type="Proteomes" id="UP000292424">
    <property type="component" value="Chromosome"/>
</dbReference>
<feature type="domain" description="DUF2089" evidence="2">
    <location>
        <begin position="6"/>
        <end position="36"/>
    </location>
</feature>
<feature type="domain" description="DUF2089" evidence="1">
    <location>
        <begin position="39"/>
        <end position="83"/>
    </location>
</feature>
<evidence type="ECO:0000259" key="1">
    <source>
        <dbReference type="Pfam" id="PF09862"/>
    </source>
</evidence>
<dbReference type="Pfam" id="PF22747">
    <property type="entry name" value="Zn_ribbon_DUF2089"/>
    <property type="match status" value="1"/>
</dbReference>
<evidence type="ECO:0000313" key="3">
    <source>
        <dbReference type="EMBL" id="QES89944.1"/>
    </source>
</evidence>
<dbReference type="InterPro" id="IPR053957">
    <property type="entry name" value="DUF2089_Zn_ribbon"/>
</dbReference>
<dbReference type="InterPro" id="IPR016032">
    <property type="entry name" value="Sig_transdc_resp-reg_C-effctor"/>
</dbReference>
<dbReference type="EMBL" id="CP044016">
    <property type="protein sequence ID" value="QES89944.1"/>
    <property type="molecule type" value="Genomic_DNA"/>
</dbReference>